<evidence type="ECO:0000313" key="2">
    <source>
        <dbReference type="EMBL" id="PWN36136.1"/>
    </source>
</evidence>
<dbReference type="PROSITE" id="PS50231">
    <property type="entry name" value="RICIN_B_LECTIN"/>
    <property type="match status" value="1"/>
</dbReference>
<dbReference type="InParanoid" id="A0A316VF41"/>
<dbReference type="AlphaFoldDB" id="A0A316VF41"/>
<dbReference type="GeneID" id="37019537"/>
<evidence type="ECO:0000256" key="1">
    <source>
        <dbReference type="SAM" id="Phobius"/>
    </source>
</evidence>
<dbReference type="OrthoDB" id="3371585at2759"/>
<evidence type="ECO:0000313" key="3">
    <source>
        <dbReference type="Proteomes" id="UP000245771"/>
    </source>
</evidence>
<gene>
    <name evidence="2" type="ORF">FA14DRAFT_155539</name>
</gene>
<keyword evidence="3" id="KW-1185">Reference proteome</keyword>
<name>A0A316VF41_9BASI</name>
<protein>
    <submittedName>
        <fullName evidence="2">Uncharacterized protein</fullName>
    </submittedName>
</protein>
<proteinExistence type="predicted"/>
<keyword evidence="1" id="KW-0472">Membrane</keyword>
<dbReference type="EMBL" id="KZ819603">
    <property type="protein sequence ID" value="PWN36136.1"/>
    <property type="molecule type" value="Genomic_DNA"/>
</dbReference>
<reference evidence="2 3" key="1">
    <citation type="journal article" date="2018" name="Mol. Biol. Evol.">
        <title>Broad Genomic Sampling Reveals a Smut Pathogenic Ancestry of the Fungal Clade Ustilaginomycotina.</title>
        <authorList>
            <person name="Kijpornyongpan T."/>
            <person name="Mondo S.J."/>
            <person name="Barry K."/>
            <person name="Sandor L."/>
            <person name="Lee J."/>
            <person name="Lipzen A."/>
            <person name="Pangilinan J."/>
            <person name="LaButti K."/>
            <person name="Hainaut M."/>
            <person name="Henrissat B."/>
            <person name="Grigoriev I.V."/>
            <person name="Spatafora J.W."/>
            <person name="Aime M.C."/>
        </authorList>
    </citation>
    <scope>NUCLEOTIDE SEQUENCE [LARGE SCALE GENOMIC DNA]</scope>
    <source>
        <strain evidence="2 3">MCA 3882</strain>
    </source>
</reference>
<organism evidence="2 3">
    <name type="scientific">Meira miltonrushii</name>
    <dbReference type="NCBI Taxonomy" id="1280837"/>
    <lineage>
        <taxon>Eukaryota</taxon>
        <taxon>Fungi</taxon>
        <taxon>Dikarya</taxon>
        <taxon>Basidiomycota</taxon>
        <taxon>Ustilaginomycotina</taxon>
        <taxon>Exobasidiomycetes</taxon>
        <taxon>Exobasidiales</taxon>
        <taxon>Brachybasidiaceae</taxon>
        <taxon>Meira</taxon>
    </lineage>
</organism>
<dbReference type="Proteomes" id="UP000245771">
    <property type="component" value="Unassembled WGS sequence"/>
</dbReference>
<dbReference type="RefSeq" id="XP_025356438.1">
    <property type="nucleotide sequence ID" value="XM_025497756.1"/>
</dbReference>
<accession>A0A316VF41</accession>
<keyword evidence="1" id="KW-1133">Transmembrane helix</keyword>
<sequence length="234" mass="25510">MILDFENIQQIPYSKPFHTSTIMQFIIFPLVAIATLFGIAHAGPVNLEQRSSGLSCGPVILSTDELGYGDSCGDRQFTIGVKDTEEGQTQVVPLEDTAVPLHVKIRYCNSTYLGISGDTDGAAFRQDYGYVSFGKVFLGSSDEGLCVQRHETLPSSNPTAKTHITVQDCSTVDDATQARQFWYFQTKYNTANPIVKSNGMFDPLDMIFSNSTPPALLATRTNPNPNAGNNAIVL</sequence>
<keyword evidence="1" id="KW-0812">Transmembrane</keyword>
<feature type="transmembrane region" description="Helical" evidence="1">
    <location>
        <begin position="22"/>
        <end position="42"/>
    </location>
</feature>